<keyword evidence="6" id="KW-0028">Amino-acid biosynthesis</keyword>
<dbReference type="EC" id="4.4.1.1" evidence="4"/>
<dbReference type="Proteomes" id="UP000602905">
    <property type="component" value="Unassembled WGS sequence"/>
</dbReference>
<dbReference type="InterPro" id="IPR000277">
    <property type="entry name" value="Cys/Met-Metab_PyrdxlP-dep_enz"/>
</dbReference>
<dbReference type="PIRSF" id="PIRSF001434">
    <property type="entry name" value="CGS"/>
    <property type="match status" value="1"/>
</dbReference>
<dbReference type="PANTHER" id="PTHR11808">
    <property type="entry name" value="TRANS-SULFURATION ENZYME FAMILY MEMBER"/>
    <property type="match status" value="1"/>
</dbReference>
<dbReference type="EMBL" id="JACYCD010000054">
    <property type="protein sequence ID" value="KAF8704626.1"/>
    <property type="molecule type" value="Genomic_DNA"/>
</dbReference>
<dbReference type="FunFam" id="3.40.640.10:FF:000046">
    <property type="entry name" value="Cystathionine gamma-lyase"/>
    <property type="match status" value="1"/>
</dbReference>
<protein>
    <recommendedName>
        <fullName evidence="4">cystathionine gamma-lyase</fullName>
        <ecNumber evidence="4">4.4.1.1</ecNumber>
    </recommendedName>
    <alternativeName>
        <fullName evidence="7">Gamma-cystathionase</fullName>
    </alternativeName>
</protein>
<comment type="pathway">
    <text evidence="2">Amino-acid biosynthesis; L-cysteine biosynthesis; L-cysteine from L-homocysteine and L-serine: step 2/2.</text>
</comment>
<comment type="caution">
    <text evidence="10">The sequence shown here is derived from an EMBL/GenBank/DDBJ whole genome shotgun (WGS) entry which is preliminary data.</text>
</comment>
<evidence type="ECO:0000313" key="11">
    <source>
        <dbReference type="Proteomes" id="UP000602905"/>
    </source>
</evidence>
<evidence type="ECO:0000256" key="3">
    <source>
        <dbReference type="ARBA" id="ARBA00009077"/>
    </source>
</evidence>
<dbReference type="OrthoDB" id="3512640at2759"/>
<evidence type="ECO:0000256" key="9">
    <source>
        <dbReference type="RuleBase" id="RU362118"/>
    </source>
</evidence>
<comment type="similarity">
    <text evidence="3 9">Belongs to the trans-sulfuration enzymes family.</text>
</comment>
<evidence type="ECO:0000256" key="7">
    <source>
        <dbReference type="ARBA" id="ARBA00029853"/>
    </source>
</evidence>
<dbReference type="GO" id="GO:0019343">
    <property type="term" value="P:cysteine biosynthetic process via cystathionine"/>
    <property type="evidence" value="ECO:0007669"/>
    <property type="project" value="TreeGrafter"/>
</dbReference>
<dbReference type="InterPro" id="IPR015422">
    <property type="entry name" value="PyrdxlP-dep_Trfase_small"/>
</dbReference>
<reference evidence="10" key="1">
    <citation type="submission" date="2020-09" db="EMBL/GenBank/DDBJ databases">
        <title>Comparative genome analyses of four rice-infecting Rhizoctonia solani isolates reveal extensive enrichment of homogalacturonan modification genes.</title>
        <authorList>
            <person name="Lee D.-Y."/>
            <person name="Jeon J."/>
            <person name="Kim K.-T."/>
            <person name="Cheong K."/>
            <person name="Song H."/>
            <person name="Choi G."/>
            <person name="Ko J."/>
            <person name="Opiyo S.O."/>
            <person name="Zuo S."/>
            <person name="Madhav S."/>
            <person name="Lee Y.-H."/>
            <person name="Wang G.-L."/>
        </authorList>
    </citation>
    <scope>NUCLEOTIDE SEQUENCE</scope>
    <source>
        <strain evidence="10">AG1-IA WGL</strain>
    </source>
</reference>
<evidence type="ECO:0000256" key="1">
    <source>
        <dbReference type="ARBA" id="ARBA00001933"/>
    </source>
</evidence>
<comment type="cofactor">
    <cofactor evidence="1 9">
        <name>pyridoxal 5'-phosphate</name>
        <dbReference type="ChEBI" id="CHEBI:597326"/>
    </cofactor>
</comment>
<dbReference type="GO" id="GO:0030170">
    <property type="term" value="F:pyridoxal phosphate binding"/>
    <property type="evidence" value="ECO:0007669"/>
    <property type="project" value="InterPro"/>
</dbReference>
<dbReference type="Gene3D" id="3.90.1150.10">
    <property type="entry name" value="Aspartate Aminotransferase, domain 1"/>
    <property type="match status" value="1"/>
</dbReference>
<evidence type="ECO:0000256" key="6">
    <source>
        <dbReference type="ARBA" id="ARBA00023192"/>
    </source>
</evidence>
<feature type="non-terminal residue" evidence="10">
    <location>
        <position position="446"/>
    </location>
</feature>
<feature type="modified residue" description="N6-(pyridoxal phosphate)lysine" evidence="8">
    <location>
        <position position="209"/>
    </location>
</feature>
<dbReference type="GO" id="GO:0005737">
    <property type="term" value="C:cytoplasm"/>
    <property type="evidence" value="ECO:0007669"/>
    <property type="project" value="TreeGrafter"/>
</dbReference>
<keyword evidence="6" id="KW-0198">Cysteine biosynthesis</keyword>
<sequence>MVHISVGSASFGTRAIHIGAEPNAETGAVIEPISLSTTYKQEGVGLNKGYEYSRCGNPNRVQLELLLASLEAGGGNAVTFASGTATTTTVLQALGSNAHIVSMHDVYGGTYTCMTRVAKDVQGLETTFVDLDSCSDDQITASFRDNTKLIWIESPTNPTLRIVDIHRIVQLARKHPSNPLVLVDNTFLSPFYSSPLLLGADAVVHSLTKYINGHSDVLMGALIVPSASDHPRAAAFAERARFLQNAGGAVPSPHDCWLAHRGAKTLHLRMQAHGRNALQVASYLQQISGPESSIESVIYPGLAIHPRHQLAVKQLSPHSKRFIDTLPKEETAAGIPFGGMISFRIKGGQETAEAFLANSRYFTLAVSLGGVESLAQIPARMTHGSIPEAERNALGITSNLVRLSIGIEDADDLIADIQQALATTLPHLAHKLTVCGSDNFSGQPAI</sequence>
<dbReference type="Pfam" id="PF01053">
    <property type="entry name" value="Cys_Met_Meta_PP"/>
    <property type="match status" value="1"/>
</dbReference>
<keyword evidence="5 8" id="KW-0663">Pyridoxal phosphate</keyword>
<evidence type="ECO:0000256" key="2">
    <source>
        <dbReference type="ARBA" id="ARBA00005038"/>
    </source>
</evidence>
<dbReference type="CDD" id="cd00614">
    <property type="entry name" value="CGS_like"/>
    <property type="match status" value="1"/>
</dbReference>
<accession>A0A8H7LTK2</accession>
<dbReference type="SUPFAM" id="SSF53383">
    <property type="entry name" value="PLP-dependent transferases"/>
    <property type="match status" value="1"/>
</dbReference>
<dbReference type="Gene3D" id="3.40.640.10">
    <property type="entry name" value="Type I PLP-dependent aspartate aminotransferase-like (Major domain)"/>
    <property type="match status" value="1"/>
</dbReference>
<name>A0A8H7LTK2_9AGAM</name>
<evidence type="ECO:0000256" key="5">
    <source>
        <dbReference type="ARBA" id="ARBA00022898"/>
    </source>
</evidence>
<dbReference type="GO" id="GO:0004123">
    <property type="term" value="F:cystathionine gamma-lyase activity"/>
    <property type="evidence" value="ECO:0007669"/>
    <property type="project" value="TreeGrafter"/>
</dbReference>
<gene>
    <name evidence="10" type="ORF">RHS03_05833</name>
</gene>
<evidence type="ECO:0000256" key="4">
    <source>
        <dbReference type="ARBA" id="ARBA00012085"/>
    </source>
</evidence>
<evidence type="ECO:0000313" key="10">
    <source>
        <dbReference type="EMBL" id="KAF8704626.1"/>
    </source>
</evidence>
<dbReference type="GO" id="GO:0019346">
    <property type="term" value="P:transsulfuration"/>
    <property type="evidence" value="ECO:0007669"/>
    <property type="project" value="InterPro"/>
</dbReference>
<dbReference type="PANTHER" id="PTHR11808:SF15">
    <property type="entry name" value="CYSTATHIONINE GAMMA-LYASE"/>
    <property type="match status" value="1"/>
</dbReference>
<dbReference type="InterPro" id="IPR015424">
    <property type="entry name" value="PyrdxlP-dep_Trfase"/>
</dbReference>
<dbReference type="InterPro" id="IPR015421">
    <property type="entry name" value="PyrdxlP-dep_Trfase_major"/>
</dbReference>
<dbReference type="AlphaFoldDB" id="A0A8H7LTK2"/>
<evidence type="ECO:0000256" key="8">
    <source>
        <dbReference type="PIRSR" id="PIRSR001434-2"/>
    </source>
</evidence>
<proteinExistence type="inferred from homology"/>
<organism evidence="10 11">
    <name type="scientific">Rhizoctonia solani</name>
    <dbReference type="NCBI Taxonomy" id="456999"/>
    <lineage>
        <taxon>Eukaryota</taxon>
        <taxon>Fungi</taxon>
        <taxon>Dikarya</taxon>
        <taxon>Basidiomycota</taxon>
        <taxon>Agaricomycotina</taxon>
        <taxon>Agaricomycetes</taxon>
        <taxon>Cantharellales</taxon>
        <taxon>Ceratobasidiaceae</taxon>
        <taxon>Rhizoctonia</taxon>
    </lineage>
</organism>